<dbReference type="AlphaFoldDB" id="A0A9D2MB24"/>
<keyword evidence="5" id="KW-0175">Coiled coil</keyword>
<accession>A0A9D2MB24</accession>
<proteinExistence type="inferred from homology"/>
<dbReference type="Pfam" id="PF05103">
    <property type="entry name" value="DivIVA"/>
    <property type="match status" value="1"/>
</dbReference>
<evidence type="ECO:0000256" key="3">
    <source>
        <dbReference type="ARBA" id="ARBA00022490"/>
    </source>
</evidence>
<dbReference type="Proteomes" id="UP000824208">
    <property type="component" value="Unassembled WGS sequence"/>
</dbReference>
<name>A0A9D2MB24_9FIRM</name>
<comment type="subcellular location">
    <subcellularLocation>
        <location evidence="1">Cytoplasm</location>
    </subcellularLocation>
</comment>
<evidence type="ECO:0000256" key="6">
    <source>
        <dbReference type="ARBA" id="ARBA00023306"/>
    </source>
</evidence>
<dbReference type="PANTHER" id="PTHR35794:SF2">
    <property type="entry name" value="CELL DIVISION PROTEIN DIVIVA"/>
    <property type="match status" value="1"/>
</dbReference>
<dbReference type="InterPro" id="IPR007793">
    <property type="entry name" value="DivIVA_fam"/>
</dbReference>
<evidence type="ECO:0000313" key="8">
    <source>
        <dbReference type="EMBL" id="HJB56664.1"/>
    </source>
</evidence>
<comment type="similarity">
    <text evidence="2">Belongs to the DivIVA family.</text>
</comment>
<dbReference type="GO" id="GO:0005737">
    <property type="term" value="C:cytoplasm"/>
    <property type="evidence" value="ECO:0007669"/>
    <property type="project" value="UniProtKB-SubCell"/>
</dbReference>
<evidence type="ECO:0000313" key="9">
    <source>
        <dbReference type="Proteomes" id="UP000824208"/>
    </source>
</evidence>
<dbReference type="PANTHER" id="PTHR35794">
    <property type="entry name" value="CELL DIVISION PROTEIN DIVIVA"/>
    <property type="match status" value="1"/>
</dbReference>
<dbReference type="GO" id="GO:0051301">
    <property type="term" value="P:cell division"/>
    <property type="evidence" value="ECO:0007669"/>
    <property type="project" value="UniProtKB-KW"/>
</dbReference>
<dbReference type="Gene3D" id="6.10.250.660">
    <property type="match status" value="1"/>
</dbReference>
<evidence type="ECO:0000256" key="7">
    <source>
        <dbReference type="SAM" id="MobiDB-lite"/>
    </source>
</evidence>
<organism evidence="8 9">
    <name type="scientific">Candidatus Flavonifractor intestinipullorum</name>
    <dbReference type="NCBI Taxonomy" id="2838587"/>
    <lineage>
        <taxon>Bacteria</taxon>
        <taxon>Bacillati</taxon>
        <taxon>Bacillota</taxon>
        <taxon>Clostridia</taxon>
        <taxon>Eubacteriales</taxon>
        <taxon>Oscillospiraceae</taxon>
        <taxon>Flavonifractor</taxon>
    </lineage>
</organism>
<evidence type="ECO:0000256" key="5">
    <source>
        <dbReference type="ARBA" id="ARBA00023054"/>
    </source>
</evidence>
<dbReference type="InterPro" id="IPR019933">
    <property type="entry name" value="DivIVA_domain"/>
</dbReference>
<comment type="caution">
    <text evidence="8">The sequence shown here is derived from an EMBL/GenBank/DDBJ whole genome shotgun (WGS) entry which is preliminary data.</text>
</comment>
<gene>
    <name evidence="8" type="ORF">H9714_03835</name>
</gene>
<evidence type="ECO:0000256" key="1">
    <source>
        <dbReference type="ARBA" id="ARBA00004496"/>
    </source>
</evidence>
<reference evidence="8" key="1">
    <citation type="journal article" date="2021" name="PeerJ">
        <title>Extensive microbial diversity within the chicken gut microbiome revealed by metagenomics and culture.</title>
        <authorList>
            <person name="Gilroy R."/>
            <person name="Ravi A."/>
            <person name="Getino M."/>
            <person name="Pursley I."/>
            <person name="Horton D.L."/>
            <person name="Alikhan N.F."/>
            <person name="Baker D."/>
            <person name="Gharbi K."/>
            <person name="Hall N."/>
            <person name="Watson M."/>
            <person name="Adriaenssens E.M."/>
            <person name="Foster-Nyarko E."/>
            <person name="Jarju S."/>
            <person name="Secka A."/>
            <person name="Antonio M."/>
            <person name="Oren A."/>
            <person name="Chaudhuri R.R."/>
            <person name="La Ragione R."/>
            <person name="Hildebrand F."/>
            <person name="Pallen M.J."/>
        </authorList>
    </citation>
    <scope>NUCLEOTIDE SEQUENCE</scope>
    <source>
        <strain evidence="8">CHK189-11263</strain>
    </source>
</reference>
<protein>
    <submittedName>
        <fullName evidence="8">DivIVA domain-containing protein</fullName>
    </submittedName>
</protein>
<keyword evidence="4" id="KW-0132">Cell division</keyword>
<dbReference type="EMBL" id="DWYC01000039">
    <property type="protein sequence ID" value="HJB56664.1"/>
    <property type="molecule type" value="Genomic_DNA"/>
</dbReference>
<sequence>MMTPQEVSEHAFAKASFGGYNMAMVDEFLDLLTADYTSLYKENAVLKSKMKVLVEKVEEYRSTEDAMRKALLTAQRMADEMVAEATAKRNEMLQSVDAEVRARRNRLRQDVADEEARLSAAQKATAAYITKLRELYQHEMDYLSSLDKLHAPEAAPDPVGEAAQAIDSAVEQAVKKEESATDSTVTIEVPVEDQSDGGLYAELMELNLNPAEGERHKRPSRQPLEKSKDAPEEEEDDTAPTKRIDFSNLQFGKDYQIK</sequence>
<dbReference type="NCBIfam" id="TIGR03544">
    <property type="entry name" value="DivI1A_domain"/>
    <property type="match status" value="1"/>
</dbReference>
<feature type="region of interest" description="Disordered" evidence="7">
    <location>
        <begin position="208"/>
        <end position="258"/>
    </location>
</feature>
<keyword evidence="3" id="KW-0963">Cytoplasm</keyword>
<evidence type="ECO:0000256" key="2">
    <source>
        <dbReference type="ARBA" id="ARBA00009008"/>
    </source>
</evidence>
<keyword evidence="6" id="KW-0131">Cell cycle</keyword>
<reference evidence="8" key="2">
    <citation type="submission" date="2021-04" db="EMBL/GenBank/DDBJ databases">
        <authorList>
            <person name="Gilroy R."/>
        </authorList>
    </citation>
    <scope>NUCLEOTIDE SEQUENCE</scope>
    <source>
        <strain evidence="8">CHK189-11263</strain>
    </source>
</reference>
<evidence type="ECO:0000256" key="4">
    <source>
        <dbReference type="ARBA" id="ARBA00022618"/>
    </source>
</evidence>